<feature type="non-terminal residue" evidence="2">
    <location>
        <position position="135"/>
    </location>
</feature>
<dbReference type="InterPro" id="IPR036918">
    <property type="entry name" value="Pyrv_Knase_C_sf"/>
</dbReference>
<dbReference type="SUPFAM" id="SSF52935">
    <property type="entry name" value="PK C-terminal domain-like"/>
    <property type="match status" value="1"/>
</dbReference>
<dbReference type="EMBL" id="BARS01049310">
    <property type="protein sequence ID" value="GAG31556.1"/>
    <property type="molecule type" value="Genomic_DNA"/>
</dbReference>
<comment type="caution">
    <text evidence="2">The sequence shown here is derived from an EMBL/GenBank/DDBJ whole genome shotgun (WGS) entry which is preliminary data.</text>
</comment>
<gene>
    <name evidence="2" type="ORF">S01H1_73776</name>
</gene>
<name>X0Y3Y2_9ZZZZ</name>
<sequence length="135" mass="15205">MIECRITYFSKPGPENTEHVLRIAKERANELGINRILVASTEGTTALRAIEVFQGKKVVAVTHYVGYKEPNVFEWTEENIKKFEQSGGTRLTACLAFYGLSGAVSKKWDTHLFEELVTNTLRIFGEGMKVVCEMS</sequence>
<dbReference type="AlphaFoldDB" id="X0Y3Y2"/>
<accession>X0Y3Y2</accession>
<protein>
    <recommendedName>
        <fullName evidence="1">Pyruvate kinase C-terminal domain-containing protein</fullName>
    </recommendedName>
</protein>
<evidence type="ECO:0000259" key="1">
    <source>
        <dbReference type="Pfam" id="PF02887"/>
    </source>
</evidence>
<evidence type="ECO:0000313" key="2">
    <source>
        <dbReference type="EMBL" id="GAG31556.1"/>
    </source>
</evidence>
<dbReference type="Gene3D" id="3.40.1380.20">
    <property type="entry name" value="Pyruvate kinase, C-terminal domain"/>
    <property type="match status" value="1"/>
</dbReference>
<proteinExistence type="predicted"/>
<dbReference type="InterPro" id="IPR015795">
    <property type="entry name" value="Pyrv_Knase_C"/>
</dbReference>
<dbReference type="Pfam" id="PF02887">
    <property type="entry name" value="PK_C"/>
    <property type="match status" value="1"/>
</dbReference>
<feature type="domain" description="Pyruvate kinase C-terminal" evidence="1">
    <location>
        <begin position="18"/>
        <end position="77"/>
    </location>
</feature>
<reference evidence="2" key="1">
    <citation type="journal article" date="2014" name="Front. Microbiol.">
        <title>High frequency of phylogenetically diverse reductive dehalogenase-homologous genes in deep subseafloor sedimentary metagenomes.</title>
        <authorList>
            <person name="Kawai M."/>
            <person name="Futagami T."/>
            <person name="Toyoda A."/>
            <person name="Takaki Y."/>
            <person name="Nishi S."/>
            <person name="Hori S."/>
            <person name="Arai W."/>
            <person name="Tsubouchi T."/>
            <person name="Morono Y."/>
            <person name="Uchiyama I."/>
            <person name="Ito T."/>
            <person name="Fujiyama A."/>
            <person name="Inagaki F."/>
            <person name="Takami H."/>
        </authorList>
    </citation>
    <scope>NUCLEOTIDE SEQUENCE</scope>
    <source>
        <strain evidence="2">Expedition CK06-06</strain>
    </source>
</reference>
<organism evidence="2">
    <name type="scientific">marine sediment metagenome</name>
    <dbReference type="NCBI Taxonomy" id="412755"/>
    <lineage>
        <taxon>unclassified sequences</taxon>
        <taxon>metagenomes</taxon>
        <taxon>ecological metagenomes</taxon>
    </lineage>
</organism>